<protein>
    <submittedName>
        <fullName evidence="1">Uncharacterized protein</fullName>
    </submittedName>
</protein>
<gene>
    <name evidence="1" type="ORF">MILVUS5_LOCUS32584</name>
</gene>
<dbReference type="Proteomes" id="UP001177021">
    <property type="component" value="Unassembled WGS sequence"/>
</dbReference>
<dbReference type="EMBL" id="CASHSV030000513">
    <property type="protein sequence ID" value="CAJ2668130.1"/>
    <property type="molecule type" value="Genomic_DNA"/>
</dbReference>
<reference evidence="1" key="1">
    <citation type="submission" date="2023-10" db="EMBL/GenBank/DDBJ databases">
        <authorList>
            <person name="Rodriguez Cubillos JULIANA M."/>
            <person name="De Vega J."/>
        </authorList>
    </citation>
    <scope>NUCLEOTIDE SEQUENCE</scope>
</reference>
<evidence type="ECO:0000313" key="2">
    <source>
        <dbReference type="Proteomes" id="UP001177021"/>
    </source>
</evidence>
<evidence type="ECO:0000313" key="1">
    <source>
        <dbReference type="EMBL" id="CAJ2668130.1"/>
    </source>
</evidence>
<sequence length="386" mass="44046">MEVPQDIAFEIFSWLPAKSICKFKSTCNPISKFSEETLFRIKQTQNLFGKDDTCLFIQPNEISQRYVTERVELHSLPKHQQSSGVPNNVLSFLSKNTTSVIASSNGLVLCHNIDDPVKVFICNPITKSWSSIPIPESLQTQNNFANAKFMLHCSLDDYKVFIFENTMEWAPTCYRCNVYHGKEGVWKTMERGFLPGGRNMEFGIPVFFNGSLHFISDSGQYFMKPSPFYKPYIMSYNLENGTSTMLRLPREAIRGCHHITCKMGIFNWGKASNSNGSLCLVKLSKSTFTVWFLGDYESCSWEKVFKMRVKAMGLKEKDLDVTSFTVVNGNLLVFATNERVYSCGLDDKRFMMIEEICQHNCGSNPRIISYLDTYRSCGINAETMPC</sequence>
<comment type="caution">
    <text evidence="1">The sequence shown here is derived from an EMBL/GenBank/DDBJ whole genome shotgun (WGS) entry which is preliminary data.</text>
</comment>
<accession>A0ACB0LFJ0</accession>
<organism evidence="1 2">
    <name type="scientific">Trifolium pratense</name>
    <name type="common">Red clover</name>
    <dbReference type="NCBI Taxonomy" id="57577"/>
    <lineage>
        <taxon>Eukaryota</taxon>
        <taxon>Viridiplantae</taxon>
        <taxon>Streptophyta</taxon>
        <taxon>Embryophyta</taxon>
        <taxon>Tracheophyta</taxon>
        <taxon>Spermatophyta</taxon>
        <taxon>Magnoliopsida</taxon>
        <taxon>eudicotyledons</taxon>
        <taxon>Gunneridae</taxon>
        <taxon>Pentapetalae</taxon>
        <taxon>rosids</taxon>
        <taxon>fabids</taxon>
        <taxon>Fabales</taxon>
        <taxon>Fabaceae</taxon>
        <taxon>Papilionoideae</taxon>
        <taxon>50 kb inversion clade</taxon>
        <taxon>NPAAA clade</taxon>
        <taxon>Hologalegina</taxon>
        <taxon>IRL clade</taxon>
        <taxon>Trifolieae</taxon>
        <taxon>Trifolium</taxon>
    </lineage>
</organism>
<name>A0ACB0LFJ0_TRIPR</name>
<keyword evidence="2" id="KW-1185">Reference proteome</keyword>
<proteinExistence type="predicted"/>